<comment type="caution">
    <text evidence="6">Lacks conserved residue(s) required for the propagation of feature annotation.</text>
</comment>
<feature type="transmembrane region" description="Helical" evidence="6">
    <location>
        <begin position="410"/>
        <end position="430"/>
    </location>
</feature>
<keyword evidence="9" id="KW-1185">Reference proteome</keyword>
<evidence type="ECO:0000256" key="1">
    <source>
        <dbReference type="ARBA" id="ARBA00004141"/>
    </source>
</evidence>
<sequence>MPPESEQPEEVEGVGLLELEALSSGRAIFHIALPAVLLNAAPPLTAAVQTALLGNYASTSAMAAYVGVNTCVGFLARICNFLVDGVSAKVGAAAGARDWAALATHARLSLRWSAALGVGALPLLLAARWPGLVMLGGEVAAAGGPYWTLRACTTPLQLLNMATAGILQGYSRVRVNAALTSGAAVLEMAASAVVLRRQAEGSSASTSLVALGLVSMSCQLLLTVVSLACMLLLPPPEARGHLRLLRPSGSSSRATQHDDTAPAAPLLGGTSGEDGLNGVAPEAGEPCHQHRGERQALEQAAEEARAAPAELLGKALDKDTLAFLRDGADMFVRSMTLQLTFLLALAAAARLGTAVLAAHSIVGQLWVIVSYTVDGFAVAGIVLGSRLAGRAGSARWHATAQHHMRRLTRRILLAGALMGLAAGAAFLAARDATIGLFTSDAAVGAALRDGPWLVLAAAQPLNGILFVADGLQYATQRFRFVRNAMCLGFAAVFCPLLALEVWVAPSLALIWLAKAALNVWCLAAAGHLIFVVYLPHFGDAPCSGSQGSQGNSGEHAA</sequence>
<organism evidence="8 9">
    <name type="scientific">Micractinium conductrix</name>
    <dbReference type="NCBI Taxonomy" id="554055"/>
    <lineage>
        <taxon>Eukaryota</taxon>
        <taxon>Viridiplantae</taxon>
        <taxon>Chlorophyta</taxon>
        <taxon>core chlorophytes</taxon>
        <taxon>Trebouxiophyceae</taxon>
        <taxon>Chlorellales</taxon>
        <taxon>Chlorellaceae</taxon>
        <taxon>Chlorella clade</taxon>
        <taxon>Micractinium</taxon>
    </lineage>
</organism>
<dbReference type="GO" id="GO:0042910">
    <property type="term" value="F:xenobiotic transmembrane transporter activity"/>
    <property type="evidence" value="ECO:0007669"/>
    <property type="project" value="InterPro"/>
</dbReference>
<gene>
    <name evidence="8" type="ORF">C2E20_6888</name>
</gene>
<dbReference type="GO" id="GO:0016020">
    <property type="term" value="C:membrane"/>
    <property type="evidence" value="ECO:0007669"/>
    <property type="project" value="UniProtKB-SubCell"/>
</dbReference>
<feature type="transmembrane region" description="Helical" evidence="6">
    <location>
        <begin position="339"/>
        <end position="362"/>
    </location>
</feature>
<feature type="transmembrane region" description="Helical" evidence="6">
    <location>
        <begin position="207"/>
        <end position="233"/>
    </location>
</feature>
<evidence type="ECO:0000256" key="2">
    <source>
        <dbReference type="ARBA" id="ARBA00010199"/>
    </source>
</evidence>
<feature type="transmembrane region" description="Helical" evidence="6">
    <location>
        <begin position="368"/>
        <end position="389"/>
    </location>
</feature>
<evidence type="ECO:0000256" key="7">
    <source>
        <dbReference type="SAM" id="MobiDB-lite"/>
    </source>
</evidence>
<evidence type="ECO:0000313" key="8">
    <source>
        <dbReference type="EMBL" id="PSC69670.1"/>
    </source>
</evidence>
<dbReference type="PANTHER" id="PTHR42893">
    <property type="entry name" value="PROTEIN DETOXIFICATION 44, CHLOROPLASTIC-RELATED"/>
    <property type="match status" value="1"/>
</dbReference>
<comment type="caution">
    <text evidence="8">The sequence shown here is derived from an EMBL/GenBank/DDBJ whole genome shotgun (WGS) entry which is preliminary data.</text>
</comment>
<dbReference type="PANTHER" id="PTHR42893:SF46">
    <property type="entry name" value="PROTEIN DETOXIFICATION 44, CHLOROPLASTIC"/>
    <property type="match status" value="1"/>
</dbReference>
<evidence type="ECO:0000313" key="9">
    <source>
        <dbReference type="Proteomes" id="UP000239649"/>
    </source>
</evidence>
<keyword evidence="5 6" id="KW-0472">Membrane</keyword>
<evidence type="ECO:0000256" key="4">
    <source>
        <dbReference type="ARBA" id="ARBA00022989"/>
    </source>
</evidence>
<evidence type="ECO:0000256" key="5">
    <source>
        <dbReference type="ARBA" id="ARBA00023136"/>
    </source>
</evidence>
<dbReference type="Proteomes" id="UP000239649">
    <property type="component" value="Unassembled WGS sequence"/>
</dbReference>
<feature type="transmembrane region" description="Helical" evidence="6">
    <location>
        <begin position="480"/>
        <end position="503"/>
    </location>
</feature>
<comment type="similarity">
    <text evidence="2 6">Belongs to the multi antimicrobial extrusion (MATE) (TC 2.A.66.1) family.</text>
</comment>
<reference evidence="8 9" key="1">
    <citation type="journal article" date="2018" name="Plant J.">
        <title>Genome sequences of Chlorella sorokiniana UTEX 1602 and Micractinium conductrix SAG 241.80: implications to maltose excretion by a green alga.</title>
        <authorList>
            <person name="Arriola M.B."/>
            <person name="Velmurugan N."/>
            <person name="Zhang Y."/>
            <person name="Plunkett M.H."/>
            <person name="Hondzo H."/>
            <person name="Barney B.M."/>
        </authorList>
    </citation>
    <scope>NUCLEOTIDE SEQUENCE [LARGE SCALE GENOMIC DNA]</scope>
    <source>
        <strain evidence="8 9">SAG 241.80</strain>
    </source>
</reference>
<proteinExistence type="inferred from homology"/>
<evidence type="ECO:0000256" key="6">
    <source>
        <dbReference type="RuleBase" id="RU004914"/>
    </source>
</evidence>
<dbReference type="EMBL" id="LHPF02000025">
    <property type="protein sequence ID" value="PSC69670.1"/>
    <property type="molecule type" value="Genomic_DNA"/>
</dbReference>
<feature type="region of interest" description="Disordered" evidence="7">
    <location>
        <begin position="243"/>
        <end position="294"/>
    </location>
</feature>
<dbReference type="AlphaFoldDB" id="A0A2P6V6G2"/>
<dbReference type="Pfam" id="PF01554">
    <property type="entry name" value="MatE"/>
    <property type="match status" value="1"/>
</dbReference>
<dbReference type="InterPro" id="IPR002528">
    <property type="entry name" value="MATE_fam"/>
</dbReference>
<comment type="subcellular location">
    <subcellularLocation>
        <location evidence="1">Membrane</location>
        <topology evidence="1">Multi-pass membrane protein</topology>
    </subcellularLocation>
</comment>
<protein>
    <recommendedName>
        <fullName evidence="6">Protein DETOXIFICATION</fullName>
    </recommendedName>
    <alternativeName>
        <fullName evidence="6">Multidrug and toxic compound extrusion protein</fullName>
    </alternativeName>
</protein>
<dbReference type="STRING" id="554055.A0A2P6V6G2"/>
<keyword evidence="4 6" id="KW-1133">Transmembrane helix</keyword>
<dbReference type="OrthoDB" id="2126698at2759"/>
<feature type="transmembrane region" description="Helical" evidence="6">
    <location>
        <begin position="509"/>
        <end position="534"/>
    </location>
</feature>
<keyword evidence="3 6" id="KW-0812">Transmembrane</keyword>
<name>A0A2P6V6G2_9CHLO</name>
<dbReference type="GO" id="GO:0015297">
    <property type="term" value="F:antiporter activity"/>
    <property type="evidence" value="ECO:0007669"/>
    <property type="project" value="InterPro"/>
</dbReference>
<dbReference type="InterPro" id="IPR044644">
    <property type="entry name" value="DinF-like"/>
</dbReference>
<accession>A0A2P6V6G2</accession>
<feature type="compositionally biased region" description="Basic and acidic residues" evidence="7">
    <location>
        <begin position="285"/>
        <end position="294"/>
    </location>
</feature>
<evidence type="ECO:0000256" key="3">
    <source>
        <dbReference type="ARBA" id="ARBA00022692"/>
    </source>
</evidence>